<proteinExistence type="predicted"/>
<accession>A0A2S6HJ81</accession>
<evidence type="ECO:0000313" key="2">
    <source>
        <dbReference type="Proteomes" id="UP000237749"/>
    </source>
</evidence>
<reference evidence="1 2" key="1">
    <citation type="submission" date="2018-02" db="EMBL/GenBank/DDBJ databases">
        <title>Genomic Encyclopedia of Archaeal and Bacterial Type Strains, Phase II (KMG-II): from individual species to whole genera.</title>
        <authorList>
            <person name="Goeker M."/>
        </authorList>
    </citation>
    <scope>NUCLEOTIDE SEQUENCE [LARGE SCALE GENOMIC DNA]</scope>
    <source>
        <strain evidence="1 2">DSM 3808</strain>
    </source>
</reference>
<name>A0A2S6HJ81_9FIRM</name>
<comment type="caution">
    <text evidence="1">The sequence shown here is derived from an EMBL/GenBank/DDBJ whole genome shotgun (WGS) entry which is preliminary data.</text>
</comment>
<protein>
    <submittedName>
        <fullName evidence="1">Uncharacterized protein</fullName>
    </submittedName>
</protein>
<organism evidence="1 2">
    <name type="scientific">Lacrimispora xylanisolvens</name>
    <dbReference type="NCBI Taxonomy" id="384636"/>
    <lineage>
        <taxon>Bacteria</taxon>
        <taxon>Bacillati</taxon>
        <taxon>Bacillota</taxon>
        <taxon>Clostridia</taxon>
        <taxon>Lachnospirales</taxon>
        <taxon>Lachnospiraceae</taxon>
        <taxon>Lacrimispora</taxon>
    </lineage>
</organism>
<keyword evidence="2" id="KW-1185">Reference proteome</keyword>
<evidence type="ECO:0000313" key="1">
    <source>
        <dbReference type="EMBL" id="PPK77539.1"/>
    </source>
</evidence>
<dbReference type="RefSeq" id="WP_104439304.1">
    <property type="nucleotide sequence ID" value="NZ_PTJA01000016.1"/>
</dbReference>
<gene>
    <name evidence="1" type="ORF">BXY41_11678</name>
</gene>
<dbReference type="Proteomes" id="UP000237749">
    <property type="component" value="Unassembled WGS sequence"/>
</dbReference>
<dbReference type="AlphaFoldDB" id="A0A2S6HJ81"/>
<dbReference type="EMBL" id="PTJA01000016">
    <property type="protein sequence ID" value="PPK77539.1"/>
    <property type="molecule type" value="Genomic_DNA"/>
</dbReference>
<sequence>MSDKFNEVKKELKIAETVSDKYSNPILHTVRSQLIQYLPIIGDYLDSVAEKNIEDYQVKKRKEFCEFILNEPELITKEKVTDINFIMEFVKTLDVINRLAQNDKILFLAALFKNTFINKNKYKIDEYEEWLHCIEELSYREMQLLIELYKCEKSYYGEFYDPKKNIREYQKIVDVWFIFLKKASKDFSLTYEDIESLIIRTTKTGFCNQEDVSVGESTLKVYYVSNYFVRFLNRIEEKI</sequence>